<keyword evidence="4" id="KW-1185">Reference proteome</keyword>
<dbReference type="RefSeq" id="WP_123216701.1">
    <property type="nucleotide sequence ID" value="NZ_RJTM01000099.1"/>
</dbReference>
<sequence length="272" mass="31473">MKYILCSVFMMFSAFTFADCTSLYSAVTYAFSHSGKSLKANNFDHQRYYAKRSMEAIEKAEEQLGSCGCTKAGPIIYDVKDNLEKAMDPEDWDMGRFYVKKARAFLDELITALDLCTADTDPVPSEMPDAEKENDYDDKKVKGEKTETLAEKQMALKKEQEALIARQKELEKKLQEQRLLEQRLKEERELELDAQKELMVKAEIELYKMESAAVELIRTFSCEKEFTATGAYKRSEEVLENESLRETRDFYKGKFREITEKMLKELNACTGK</sequence>
<proteinExistence type="predicted"/>
<keyword evidence="1" id="KW-0175">Coiled coil</keyword>
<gene>
    <name evidence="3" type="ORF">ED312_14305</name>
</gene>
<evidence type="ECO:0000313" key="3">
    <source>
        <dbReference type="EMBL" id="RNL84111.1"/>
    </source>
</evidence>
<evidence type="ECO:0000313" key="4">
    <source>
        <dbReference type="Proteomes" id="UP000267469"/>
    </source>
</evidence>
<name>A0A3N0E8D5_SINP1</name>
<feature type="chain" id="PRO_5018129126" evidence="2">
    <location>
        <begin position="19"/>
        <end position="272"/>
    </location>
</feature>
<feature type="coiled-coil region" evidence="1">
    <location>
        <begin position="153"/>
        <end position="205"/>
    </location>
</feature>
<reference evidence="3 4" key="1">
    <citation type="submission" date="2018-10" db="EMBL/GenBank/DDBJ databases">
        <title>Sinomicrobium pectinilyticum sp. nov., a pectinase-producing bacterium isolated from alkaline and saline soil, and emended description of the genus Sinomicrobium.</title>
        <authorList>
            <person name="Cheng B."/>
            <person name="Li C."/>
            <person name="Lai Q."/>
            <person name="Du M."/>
            <person name="Shao Z."/>
            <person name="Xu P."/>
            <person name="Yang C."/>
        </authorList>
    </citation>
    <scope>NUCLEOTIDE SEQUENCE [LARGE SCALE GENOMIC DNA]</scope>
    <source>
        <strain evidence="3 4">5DNS001</strain>
    </source>
</reference>
<accession>A0A3N0E8D5</accession>
<dbReference type="Proteomes" id="UP000267469">
    <property type="component" value="Unassembled WGS sequence"/>
</dbReference>
<evidence type="ECO:0000256" key="1">
    <source>
        <dbReference type="SAM" id="Coils"/>
    </source>
</evidence>
<protein>
    <submittedName>
        <fullName evidence="3">Uncharacterized protein</fullName>
    </submittedName>
</protein>
<feature type="signal peptide" evidence="2">
    <location>
        <begin position="1"/>
        <end position="18"/>
    </location>
</feature>
<comment type="caution">
    <text evidence="3">The sequence shown here is derived from an EMBL/GenBank/DDBJ whole genome shotgun (WGS) entry which is preliminary data.</text>
</comment>
<keyword evidence="2" id="KW-0732">Signal</keyword>
<organism evidence="3 4">
    <name type="scientific">Sinomicrobium pectinilyticum</name>
    <dbReference type="NCBI Taxonomy" id="1084421"/>
    <lineage>
        <taxon>Bacteria</taxon>
        <taxon>Pseudomonadati</taxon>
        <taxon>Bacteroidota</taxon>
        <taxon>Flavobacteriia</taxon>
        <taxon>Flavobacteriales</taxon>
        <taxon>Flavobacteriaceae</taxon>
        <taxon>Sinomicrobium</taxon>
    </lineage>
</organism>
<dbReference type="AlphaFoldDB" id="A0A3N0E8D5"/>
<evidence type="ECO:0000256" key="2">
    <source>
        <dbReference type="SAM" id="SignalP"/>
    </source>
</evidence>
<dbReference type="EMBL" id="RJTM01000099">
    <property type="protein sequence ID" value="RNL84111.1"/>
    <property type="molecule type" value="Genomic_DNA"/>
</dbReference>
<dbReference type="OrthoDB" id="1438723at2"/>